<evidence type="ECO:0000256" key="6">
    <source>
        <dbReference type="ARBA" id="ARBA00022840"/>
    </source>
</evidence>
<dbReference type="GO" id="GO:0072354">
    <property type="term" value="F:histone H3T3 kinase activity"/>
    <property type="evidence" value="ECO:0007669"/>
    <property type="project" value="TreeGrafter"/>
</dbReference>
<keyword evidence="2" id="KW-0723">Serine/threonine-protein kinase</keyword>
<dbReference type="Gene3D" id="3.30.200.20">
    <property type="entry name" value="Phosphorylase Kinase, domain 1"/>
    <property type="match status" value="1"/>
</dbReference>
<evidence type="ECO:0000256" key="8">
    <source>
        <dbReference type="ARBA" id="ARBA00048679"/>
    </source>
</evidence>
<reference evidence="12" key="1">
    <citation type="journal article" date="2008" name="Insect Biochem. Mol. Biol.">
        <title>The genome of a lepidopteran model insect, the silkworm Bombyx mori.</title>
        <authorList>
            <consortium name="International Silkworm Genome Consortium"/>
        </authorList>
    </citation>
    <scope>NUCLEOTIDE SEQUENCE [LARGE SCALE GENOMIC DNA]</scope>
    <source>
        <strain evidence="12">p50T</strain>
    </source>
</reference>
<feature type="compositionally biased region" description="Polar residues" evidence="9">
    <location>
        <begin position="618"/>
        <end position="632"/>
    </location>
</feature>
<dbReference type="CTD" id="83903"/>
<dbReference type="EC" id="2.7.11.1" evidence="1"/>
<dbReference type="Proteomes" id="UP000005204">
    <property type="component" value="Unassembled WGS sequence"/>
</dbReference>
<evidence type="ECO:0000256" key="4">
    <source>
        <dbReference type="ARBA" id="ARBA00022741"/>
    </source>
</evidence>
<keyword evidence="5" id="KW-0418">Kinase</keyword>
<feature type="region of interest" description="Disordered" evidence="9">
    <location>
        <begin position="120"/>
        <end position="140"/>
    </location>
</feature>
<dbReference type="PANTHER" id="PTHR24419">
    <property type="entry name" value="INTERLEUKIN-1 RECEPTOR-ASSOCIATED KINASE"/>
    <property type="match status" value="1"/>
</dbReference>
<evidence type="ECO:0000256" key="7">
    <source>
        <dbReference type="ARBA" id="ARBA00047899"/>
    </source>
</evidence>
<dbReference type="GO" id="GO:0005634">
    <property type="term" value="C:nucleus"/>
    <property type="evidence" value="ECO:0007669"/>
    <property type="project" value="TreeGrafter"/>
</dbReference>
<accession>A0A8R2M5K4</accession>
<dbReference type="Gene3D" id="1.10.510.10">
    <property type="entry name" value="Transferase(Phosphotransferase) domain 1"/>
    <property type="match status" value="1"/>
</dbReference>
<feature type="compositionally biased region" description="Basic residues" evidence="9">
    <location>
        <begin position="837"/>
        <end position="846"/>
    </location>
</feature>
<evidence type="ECO:0000259" key="10">
    <source>
        <dbReference type="PROSITE" id="PS50011"/>
    </source>
</evidence>
<dbReference type="SUPFAM" id="SSF56112">
    <property type="entry name" value="Protein kinase-like (PK-like)"/>
    <property type="match status" value="1"/>
</dbReference>
<dbReference type="PANTHER" id="PTHR24419:SF18">
    <property type="entry name" value="SERINE_THREONINE-PROTEIN KINASE HASPIN"/>
    <property type="match status" value="1"/>
</dbReference>
<organism evidence="11 12">
    <name type="scientific">Bombyx mori</name>
    <name type="common">Silk moth</name>
    <dbReference type="NCBI Taxonomy" id="7091"/>
    <lineage>
        <taxon>Eukaryota</taxon>
        <taxon>Metazoa</taxon>
        <taxon>Ecdysozoa</taxon>
        <taxon>Arthropoda</taxon>
        <taxon>Hexapoda</taxon>
        <taxon>Insecta</taxon>
        <taxon>Pterygota</taxon>
        <taxon>Neoptera</taxon>
        <taxon>Endopterygota</taxon>
        <taxon>Lepidoptera</taxon>
        <taxon>Glossata</taxon>
        <taxon>Ditrysia</taxon>
        <taxon>Bombycoidea</taxon>
        <taxon>Bombycidae</taxon>
        <taxon>Bombycinae</taxon>
        <taxon>Bombyx</taxon>
    </lineage>
</organism>
<dbReference type="InterPro" id="IPR024604">
    <property type="entry name" value="GSG2_C"/>
</dbReference>
<evidence type="ECO:0000256" key="3">
    <source>
        <dbReference type="ARBA" id="ARBA00022679"/>
    </source>
</evidence>
<dbReference type="GO" id="GO:0005737">
    <property type="term" value="C:cytoplasm"/>
    <property type="evidence" value="ECO:0007669"/>
    <property type="project" value="TreeGrafter"/>
</dbReference>
<evidence type="ECO:0000256" key="1">
    <source>
        <dbReference type="ARBA" id="ARBA00012513"/>
    </source>
</evidence>
<dbReference type="InterPro" id="IPR011009">
    <property type="entry name" value="Kinase-like_dom_sf"/>
</dbReference>
<feature type="region of interest" description="Disordered" evidence="9">
    <location>
        <begin position="406"/>
        <end position="427"/>
    </location>
</feature>
<evidence type="ECO:0000313" key="11">
    <source>
        <dbReference type="EnsemblMetazoa" id="XP_037875172.1"/>
    </source>
</evidence>
<dbReference type="PROSITE" id="PS50011">
    <property type="entry name" value="PROTEIN_KINASE_DOM"/>
    <property type="match status" value="1"/>
</dbReference>
<feature type="region of interest" description="Disordered" evidence="9">
    <location>
        <begin position="916"/>
        <end position="941"/>
    </location>
</feature>
<name>A0A8R2M5K4_BOMMO</name>
<dbReference type="GO" id="GO:0035556">
    <property type="term" value="P:intracellular signal transduction"/>
    <property type="evidence" value="ECO:0007669"/>
    <property type="project" value="TreeGrafter"/>
</dbReference>
<feature type="region of interest" description="Disordered" evidence="9">
    <location>
        <begin position="582"/>
        <end position="644"/>
    </location>
</feature>
<dbReference type="EnsemblMetazoa" id="XM_038019244.1">
    <property type="protein sequence ID" value="XP_037875172.1"/>
    <property type="gene ID" value="LOC101745149"/>
</dbReference>
<comment type="catalytic activity">
    <reaction evidence="7">
        <text>L-threonyl-[protein] + ATP = O-phospho-L-threonyl-[protein] + ADP + H(+)</text>
        <dbReference type="Rhea" id="RHEA:46608"/>
        <dbReference type="Rhea" id="RHEA-COMP:11060"/>
        <dbReference type="Rhea" id="RHEA-COMP:11605"/>
        <dbReference type="ChEBI" id="CHEBI:15378"/>
        <dbReference type="ChEBI" id="CHEBI:30013"/>
        <dbReference type="ChEBI" id="CHEBI:30616"/>
        <dbReference type="ChEBI" id="CHEBI:61977"/>
        <dbReference type="ChEBI" id="CHEBI:456216"/>
        <dbReference type="EC" id="2.7.11.1"/>
    </reaction>
</comment>
<proteinExistence type="predicted"/>
<evidence type="ECO:0000313" key="12">
    <source>
        <dbReference type="Proteomes" id="UP000005204"/>
    </source>
</evidence>
<keyword evidence="12" id="KW-1185">Reference proteome</keyword>
<comment type="catalytic activity">
    <reaction evidence="8">
        <text>L-seryl-[protein] + ATP = O-phospho-L-seryl-[protein] + ADP + H(+)</text>
        <dbReference type="Rhea" id="RHEA:17989"/>
        <dbReference type="Rhea" id="RHEA-COMP:9863"/>
        <dbReference type="Rhea" id="RHEA-COMP:11604"/>
        <dbReference type="ChEBI" id="CHEBI:15378"/>
        <dbReference type="ChEBI" id="CHEBI:29999"/>
        <dbReference type="ChEBI" id="CHEBI:30616"/>
        <dbReference type="ChEBI" id="CHEBI:83421"/>
        <dbReference type="ChEBI" id="CHEBI:456216"/>
        <dbReference type="EC" id="2.7.11.1"/>
    </reaction>
</comment>
<evidence type="ECO:0000256" key="5">
    <source>
        <dbReference type="ARBA" id="ARBA00022777"/>
    </source>
</evidence>
<feature type="compositionally biased region" description="Basic and acidic residues" evidence="9">
    <location>
        <begin position="819"/>
        <end position="833"/>
    </location>
</feature>
<sequence length="1477" mass="168503">MRRTYRSKKDVGNGLDRDALLNMDKKSSAFDAFYIQNIKQTKRELSCIGQSSQYTVASNKVRKRKYVKRILKETEKPFQTVASPSHSTSRSVFLTPDKSIRVNKAFDAFDMLLNSSSANVEDNTKNNETSEWKMQTRKAKTYEKKRKQKIKKINYAISNGTDSDKENSNETHQITCNTTDIRNYKLNIEKETKTNLKEADESINQIVNKMSRFNNIKLNSPEPSFMTYNKYKHRLTTTINSPILQKSPLCSTPFKEKYRSQSIYKFSPIQTNKINCNSPTSDSVIEEKNDSHTSIVFRPIELRTNDRKSLMVNKSENINDVTKIGSEEQHSSSTNEMIEHEKSISCVSNENNMPNVELCLLHNTEVEPFLGFPIGVESTIIEKCINLETQSTTVVLNNIGTGDCKVEDQKDHNSYSENLEKHEKKDDSISIDLNDTDDCKVEDQKYHDIYSEKLEKNDDSISIDLNDTDDCKVEDQKYHDIYSEKHEKNDDSISIDLIDTDDCKIEDQKYYDIYSDKHEKNDDSISIDSSDKDSSYDTCNSEHYSQLVDVKVSDVQPRVMIEKLNDSVFIRYYEKMLKNDACDSENENDKSSYNTIESSLEDMSKSSKSDSSFDEYSQNSDDAVSNNSSFYGENNGAYKEEHSNNDDKISFVTTRKRNDVTNEKMISMFDNSKVTDCSDELDLTVLSNRVYLNFTSGECVSTSIVEATIIESDMEENISGKQNLYTNDNSLENEVCTDIVNSNTESTNEVTLYSIPTKINDFEINTSNNERKSSITIRRKTRLSKKTKSLTPQKDDEQVKSEITMKYDIIEVTSSDNACEEHGTDDSNFDKKAVQSKPKKVSKISKRQSNSNISRVVNSESSDDSEDFVEEQRLISIKKKVTNRCTRLSRRSTIISQPEKPIKSYIKVEHTSFSLDNNALPDNNESNKHTKRGNIQIDDENSTLATRSLGITRKSRDNIQSSDFSSEVKPCIVLQPGKKWERSLSIYRRMTTMDNLEKSILDESMDMKGRKYRQSVISTMELQESRGPLHNESINSRRSTFVSKPSRSTISILKDPNSTRTSLCPSTACDDLKGFLSDDCDDTIVGLSKLSLDDVEPEITVLGIHDTSNRVATARDYVLRRCNQTDAILFDECYPDALLKNCHKIGEGVYGEVFLWRARDGRARVMKIVPIAGHTKVNGEDQKDYHEIISEIVIAMELSALRAPIADIERHFDEGNDTDALDLHAIGNATDVFNQVLAVRCVYGSYPSRLLDLWDLYDECKGSENDNPAILPVDQQYIVLELANAGQDLESYQFNNAEQAHALFLQVAFGLAVGEEAYQFEHRDLHWGNVLIAPTEQKFATFVLRGRRHCTPRCGVAATIIDYSLSRVSLPASAPARCAALYNDLADDDGLFDAVGDYQFEVYRLMKSKLGNDWKNFEPYTNILWLHYTVDKMITALRYKRTNTKIHKHYIDKLKGIKNRILDYKSATDFVLTDNEY</sequence>
<dbReference type="GO" id="GO:0005524">
    <property type="term" value="F:ATP binding"/>
    <property type="evidence" value="ECO:0007669"/>
    <property type="project" value="UniProtKB-KW"/>
</dbReference>
<keyword evidence="4" id="KW-0547">Nucleotide-binding</keyword>
<dbReference type="Pfam" id="PF12330">
    <property type="entry name" value="Haspin_kinase"/>
    <property type="match status" value="1"/>
</dbReference>
<feature type="compositionally biased region" description="Basic and acidic residues" evidence="9">
    <location>
        <begin position="122"/>
        <end position="131"/>
    </location>
</feature>
<dbReference type="SMART" id="SM01331">
    <property type="entry name" value="DUF3635"/>
    <property type="match status" value="1"/>
</dbReference>
<dbReference type="InterPro" id="IPR000719">
    <property type="entry name" value="Prot_kinase_dom"/>
</dbReference>
<evidence type="ECO:0000256" key="9">
    <source>
        <dbReference type="SAM" id="MobiDB-lite"/>
    </source>
</evidence>
<dbReference type="GO" id="GO:0000278">
    <property type="term" value="P:mitotic cell cycle"/>
    <property type="evidence" value="ECO:0007669"/>
    <property type="project" value="TreeGrafter"/>
</dbReference>
<keyword evidence="3" id="KW-0808">Transferase</keyword>
<protein>
    <recommendedName>
        <fullName evidence="1">non-specific serine/threonine protein kinase</fullName>
        <ecNumber evidence="1">2.7.11.1</ecNumber>
    </recommendedName>
</protein>
<keyword evidence="6" id="KW-0067">ATP-binding</keyword>
<reference evidence="11" key="2">
    <citation type="submission" date="2022-06" db="UniProtKB">
        <authorList>
            <consortium name="EnsemblMetazoa"/>
        </authorList>
    </citation>
    <scope>IDENTIFICATION</scope>
    <source>
        <strain evidence="11">p50T (Dazao)</strain>
    </source>
</reference>
<dbReference type="RefSeq" id="XP_037875172.1">
    <property type="nucleotide sequence ID" value="XM_038019244.2"/>
</dbReference>
<dbReference type="GeneID" id="101745149"/>
<feature type="domain" description="Protein kinase" evidence="10">
    <location>
        <begin position="1139"/>
        <end position="1477"/>
    </location>
</feature>
<feature type="region of interest" description="Disordered" evidence="9">
    <location>
        <begin position="817"/>
        <end position="865"/>
    </location>
</feature>
<evidence type="ECO:0000256" key="2">
    <source>
        <dbReference type="ARBA" id="ARBA00022527"/>
    </source>
</evidence>